<feature type="chain" id="PRO_5044868128" evidence="2">
    <location>
        <begin position="30"/>
        <end position="810"/>
    </location>
</feature>
<evidence type="ECO:0000256" key="1">
    <source>
        <dbReference type="SAM" id="MobiDB-lite"/>
    </source>
</evidence>
<dbReference type="AlphaFoldDB" id="A0ABD3NWT6"/>
<feature type="region of interest" description="Disordered" evidence="1">
    <location>
        <begin position="742"/>
        <end position="810"/>
    </location>
</feature>
<feature type="region of interest" description="Disordered" evidence="1">
    <location>
        <begin position="495"/>
        <end position="514"/>
    </location>
</feature>
<keyword evidence="2" id="KW-0732">Signal</keyword>
<feature type="compositionally biased region" description="Low complexity" evidence="1">
    <location>
        <begin position="99"/>
        <end position="110"/>
    </location>
</feature>
<gene>
    <name evidence="3" type="ORF">HJC23_007538</name>
</gene>
<evidence type="ECO:0000313" key="4">
    <source>
        <dbReference type="Proteomes" id="UP001516023"/>
    </source>
</evidence>
<feature type="compositionally biased region" description="Polar residues" evidence="1">
    <location>
        <begin position="743"/>
        <end position="761"/>
    </location>
</feature>
<feature type="compositionally biased region" description="Low complexity" evidence="1">
    <location>
        <begin position="245"/>
        <end position="262"/>
    </location>
</feature>
<proteinExistence type="predicted"/>
<feature type="region of interest" description="Disordered" evidence="1">
    <location>
        <begin position="346"/>
        <end position="371"/>
    </location>
</feature>
<dbReference type="Proteomes" id="UP001516023">
    <property type="component" value="Unassembled WGS sequence"/>
</dbReference>
<feature type="compositionally biased region" description="Acidic residues" evidence="1">
    <location>
        <begin position="626"/>
        <end position="642"/>
    </location>
</feature>
<feature type="region of interest" description="Disordered" evidence="1">
    <location>
        <begin position="238"/>
        <end position="272"/>
    </location>
</feature>
<reference evidence="3 4" key="1">
    <citation type="journal article" date="2020" name="G3 (Bethesda)">
        <title>Improved Reference Genome for Cyclotella cryptica CCMP332, a Model for Cell Wall Morphogenesis, Salinity Adaptation, and Lipid Production in Diatoms (Bacillariophyta).</title>
        <authorList>
            <person name="Roberts W.R."/>
            <person name="Downey K.M."/>
            <person name="Ruck E.C."/>
            <person name="Traller J.C."/>
            <person name="Alverson A.J."/>
        </authorList>
    </citation>
    <scope>NUCLEOTIDE SEQUENCE [LARGE SCALE GENOMIC DNA]</scope>
    <source>
        <strain evidence="3 4">CCMP332</strain>
    </source>
</reference>
<protein>
    <submittedName>
        <fullName evidence="3">Uncharacterized protein</fullName>
    </submittedName>
</protein>
<feature type="region of interest" description="Disordered" evidence="1">
    <location>
        <begin position="26"/>
        <end position="136"/>
    </location>
</feature>
<feature type="region of interest" description="Disordered" evidence="1">
    <location>
        <begin position="625"/>
        <end position="724"/>
    </location>
</feature>
<dbReference type="EMBL" id="JABMIG020000358">
    <property type="protein sequence ID" value="KAL3780214.1"/>
    <property type="molecule type" value="Genomic_DNA"/>
</dbReference>
<feature type="compositionally biased region" description="Polar residues" evidence="1">
    <location>
        <begin position="72"/>
        <end position="87"/>
    </location>
</feature>
<accession>A0ABD3NWT6</accession>
<feature type="compositionally biased region" description="Low complexity" evidence="1">
    <location>
        <begin position="350"/>
        <end position="366"/>
    </location>
</feature>
<evidence type="ECO:0000313" key="3">
    <source>
        <dbReference type="EMBL" id="KAL3780214.1"/>
    </source>
</evidence>
<comment type="caution">
    <text evidence="3">The sequence shown here is derived from an EMBL/GenBank/DDBJ whole genome shotgun (WGS) entry which is preliminary data.</text>
</comment>
<keyword evidence="4" id="KW-1185">Reference proteome</keyword>
<name>A0ABD3NWT6_9STRA</name>
<feature type="compositionally biased region" description="Polar residues" evidence="1">
    <location>
        <begin position="769"/>
        <end position="782"/>
    </location>
</feature>
<sequence length="810" mass="89246">MKSSHSPNSRHALSLALLASTLLTPLSHGLPRGSKKDNTFNSNSLARRTGATGQGSSLTTLRDSFPCEGDAGSTSLGGLSQENSGPSNGIGTGPAGSQNDGSSSDLSLKSNDSRHLHSFASNPVNSPRGGGDIAASQYDDDEIDRMVEDLIAGVDSGLGHDGEDDAEDADLHVETLLSEAIDTEAHDDFDSSHPVTDEDLDDVPDEDVNEQTSDLSIEATDSSALTTNHVERAKIGTATKKVRVSSSTTTSTSTRESPITTTRGSQRKAMMSSTTIPTNAYYRFLVRRGPKGHILASFSLLSVQWIHIYLPFVYRFIASLLLTCRIYDPELLHIKERERMLEMQRRSEKTTLTQKLKSKFSSSSSSARRQVQKEADQRAAVKLQQLLKTTMATTLDWKEVRYRYLSVGFRKRHELGAEYVKKMPVLFMGEEVGGEMDDGDGDGIVEDLEEELYIAASEEQVVVDVGGQRKDGGESKKQQRRKRKITDWVVQAFTSQPTSPLSTRESKGDSSPMSKSALSLWKSVERNAILNAAWESRNAEKSIWVNHKKEKPPTIDAQRMSENDKTSNYGSVGASKMFQSVMTRVGSNGRILGAYPMDAPPIEECANRRGVLDLARRYGYGNWGDDGMEENWEESRDEEEESWGGGDLFFDGEADDSTTGLTFTGEVSKGSDSNGRKKKRHKTHPSDDELHTNPTTSRRKKKRSSTSQSKVATLAFSGGGSTKAIPRRKVTFEFGIGAHSSERQNVSLRLSTSSKRQTTKPLTERNLESIRSQLQERTSSLPFASDTRVKAPMQLLNKSMKKHRKEDTDE</sequence>
<feature type="signal peptide" evidence="2">
    <location>
        <begin position="1"/>
        <end position="29"/>
    </location>
</feature>
<feature type="compositionally biased region" description="Acidic residues" evidence="1">
    <location>
        <begin position="197"/>
        <end position="208"/>
    </location>
</feature>
<organism evidence="3 4">
    <name type="scientific">Cyclotella cryptica</name>
    <dbReference type="NCBI Taxonomy" id="29204"/>
    <lineage>
        <taxon>Eukaryota</taxon>
        <taxon>Sar</taxon>
        <taxon>Stramenopiles</taxon>
        <taxon>Ochrophyta</taxon>
        <taxon>Bacillariophyta</taxon>
        <taxon>Coscinodiscophyceae</taxon>
        <taxon>Thalassiosirophycidae</taxon>
        <taxon>Stephanodiscales</taxon>
        <taxon>Stephanodiscaceae</taxon>
        <taxon>Cyclotella</taxon>
    </lineage>
</organism>
<evidence type="ECO:0000256" key="2">
    <source>
        <dbReference type="SAM" id="SignalP"/>
    </source>
</evidence>
<feature type="region of interest" description="Disordered" evidence="1">
    <location>
        <begin position="183"/>
        <end position="208"/>
    </location>
</feature>